<keyword evidence="2" id="KW-1133">Transmembrane helix</keyword>
<comment type="caution">
    <text evidence="3">The sequence shown here is derived from an EMBL/GenBank/DDBJ whole genome shotgun (WGS) entry which is preliminary data.</text>
</comment>
<feature type="region of interest" description="Disordered" evidence="1">
    <location>
        <begin position="1"/>
        <end position="30"/>
    </location>
</feature>
<evidence type="ECO:0000256" key="2">
    <source>
        <dbReference type="SAM" id="Phobius"/>
    </source>
</evidence>
<proteinExistence type="predicted"/>
<feature type="compositionally biased region" description="Low complexity" evidence="1">
    <location>
        <begin position="98"/>
        <end position="107"/>
    </location>
</feature>
<dbReference type="Proteomes" id="UP001596025">
    <property type="component" value="Unassembled WGS sequence"/>
</dbReference>
<keyword evidence="2" id="KW-0812">Transmembrane</keyword>
<evidence type="ECO:0000313" key="3">
    <source>
        <dbReference type="EMBL" id="MFC4693823.1"/>
    </source>
</evidence>
<name>A0ABV9LJH2_9ACTN</name>
<feature type="region of interest" description="Disordered" evidence="1">
    <location>
        <begin position="56"/>
        <end position="107"/>
    </location>
</feature>
<evidence type="ECO:0000313" key="4">
    <source>
        <dbReference type="Proteomes" id="UP001596025"/>
    </source>
</evidence>
<feature type="transmembrane region" description="Helical" evidence="2">
    <location>
        <begin position="34"/>
        <end position="55"/>
    </location>
</feature>
<keyword evidence="4" id="KW-1185">Reference proteome</keyword>
<evidence type="ECO:0000256" key="1">
    <source>
        <dbReference type="SAM" id="MobiDB-lite"/>
    </source>
</evidence>
<dbReference type="EMBL" id="JBHSGR010000009">
    <property type="protein sequence ID" value="MFC4693823.1"/>
    <property type="molecule type" value="Genomic_DNA"/>
</dbReference>
<reference evidence="4" key="1">
    <citation type="journal article" date="2019" name="Int. J. Syst. Evol. Microbiol.">
        <title>The Global Catalogue of Microorganisms (GCM) 10K type strain sequencing project: providing services to taxonomists for standard genome sequencing and annotation.</title>
        <authorList>
            <consortium name="The Broad Institute Genomics Platform"/>
            <consortium name="The Broad Institute Genome Sequencing Center for Infectious Disease"/>
            <person name="Wu L."/>
            <person name="Ma J."/>
        </authorList>
    </citation>
    <scope>NUCLEOTIDE SEQUENCE [LARGE SCALE GENOMIC DNA]</scope>
    <source>
        <strain evidence="4">CCUG 62763</strain>
    </source>
</reference>
<keyword evidence="2" id="KW-0472">Membrane</keyword>
<feature type="compositionally biased region" description="Low complexity" evidence="1">
    <location>
        <begin position="56"/>
        <end position="71"/>
    </location>
</feature>
<accession>A0ABV9LJH2</accession>
<sequence>MVQPPVDLTKRGAPAGWGPPPPAPTSRGGRGRGVLIGVLAASLVVGGGVAAWSGLAGDDAPSPPVAASEPVDTADGVDKGIEDGGAAPSSAPAPAPATPTASPEEQALAELESLREESRASLALDGRWVAQVASKNVGITDPLQTTATGSHQFFAVDILAESRSLLSLADASQVHVLTSFDFGRRSAAANGDPFWITIVDAGFGSGDDVRAWCAGAFPQLRGDALANACVARTLEPPHD</sequence>
<dbReference type="RefSeq" id="WP_387988541.1">
    <property type="nucleotide sequence ID" value="NZ_JBHSGR010000009.1"/>
</dbReference>
<gene>
    <name evidence="3" type="ORF">ACFO3M_10545</name>
</gene>
<organism evidence="3 4">
    <name type="scientific">Geodermatophilus arenarius</name>
    <dbReference type="NCBI Taxonomy" id="1137990"/>
    <lineage>
        <taxon>Bacteria</taxon>
        <taxon>Bacillati</taxon>
        <taxon>Actinomycetota</taxon>
        <taxon>Actinomycetes</taxon>
        <taxon>Geodermatophilales</taxon>
        <taxon>Geodermatophilaceae</taxon>
        <taxon>Geodermatophilus</taxon>
    </lineage>
</organism>
<protein>
    <submittedName>
        <fullName evidence="3">Uncharacterized protein</fullName>
    </submittedName>
</protein>